<evidence type="ECO:0000313" key="3">
    <source>
        <dbReference type="Proteomes" id="UP000373149"/>
    </source>
</evidence>
<dbReference type="GO" id="GO:0005524">
    <property type="term" value="F:ATP binding"/>
    <property type="evidence" value="ECO:0007669"/>
    <property type="project" value="InterPro"/>
</dbReference>
<feature type="domain" description="ATPase" evidence="1">
    <location>
        <begin position="10"/>
        <end position="187"/>
    </location>
</feature>
<proteinExistence type="predicted"/>
<gene>
    <name evidence="2" type="ORF">FPZ41_19095</name>
</gene>
<reference evidence="2 3" key="1">
    <citation type="submission" date="2019-09" db="EMBL/GenBank/DDBJ databases">
        <authorList>
            <person name="Duangmal K."/>
            <person name="Teo W.F.A."/>
            <person name="Lipun K."/>
        </authorList>
    </citation>
    <scope>NUCLEOTIDE SEQUENCE [LARGE SCALE GENOMIC DNA]</scope>
    <source>
        <strain evidence="2 3">K1PN6</strain>
    </source>
</reference>
<dbReference type="InterPro" id="IPR011579">
    <property type="entry name" value="ATPase_dom"/>
</dbReference>
<dbReference type="AlphaFoldDB" id="A0A5N8WVJ7"/>
<protein>
    <submittedName>
        <fullName evidence="2">DUF234 domain-containing protein</fullName>
    </submittedName>
</protein>
<evidence type="ECO:0000259" key="1">
    <source>
        <dbReference type="Pfam" id="PF01637"/>
    </source>
</evidence>
<dbReference type="SUPFAM" id="SSF52540">
    <property type="entry name" value="P-loop containing nucleoside triphosphate hydrolases"/>
    <property type="match status" value="1"/>
</dbReference>
<dbReference type="PANTHER" id="PTHR34704">
    <property type="entry name" value="ATPASE"/>
    <property type="match status" value="1"/>
</dbReference>
<dbReference type="RefSeq" id="WP_152864198.1">
    <property type="nucleotide sequence ID" value="NZ_VMNX01000066.1"/>
</dbReference>
<evidence type="ECO:0000313" key="2">
    <source>
        <dbReference type="EMBL" id="MPY50568.1"/>
    </source>
</evidence>
<accession>A0A5N8WVJ7</accession>
<dbReference type="Proteomes" id="UP000373149">
    <property type="component" value="Unassembled WGS sequence"/>
</dbReference>
<dbReference type="InterPro" id="IPR027417">
    <property type="entry name" value="P-loop_NTPase"/>
</dbReference>
<dbReference type="Gene3D" id="3.40.50.300">
    <property type="entry name" value="P-loop containing nucleotide triphosphate hydrolases"/>
    <property type="match status" value="1"/>
</dbReference>
<dbReference type="PANTHER" id="PTHR34704:SF2">
    <property type="entry name" value="ATPASE"/>
    <property type="match status" value="1"/>
</dbReference>
<organism evidence="2 3">
    <name type="scientific">Streptomyces acidicola</name>
    <dbReference type="NCBI Taxonomy" id="2596892"/>
    <lineage>
        <taxon>Bacteria</taxon>
        <taxon>Bacillati</taxon>
        <taxon>Actinomycetota</taxon>
        <taxon>Actinomycetes</taxon>
        <taxon>Kitasatosporales</taxon>
        <taxon>Streptomycetaceae</taxon>
        <taxon>Streptomyces</taxon>
    </lineage>
</organism>
<dbReference type="Pfam" id="PF01637">
    <property type="entry name" value="ATPase_2"/>
    <property type="match status" value="1"/>
</dbReference>
<name>A0A5N8WVJ7_9ACTN</name>
<sequence>MSIPKPAAVFDRTHEWDELTRFCTDRAPGLRIGVVRGRRRHGKSFLLEHLCRAVDGVYTLALQQSRAMALDRFSDSLAQAIGFRIGRFTSWVEALDTAADVLTSRSDRTAPPLLVLDEFPYLVTHSPELPSVLQALYDQRGPSSGKPALRIILCGSAISTMSTLLAGDQALRGRAVIDMRIGPFGFRDAAEYWRVSDPETAFLVDAVLGGAAGYRDVVGDPPEPGVEGFYAWLARSVFNPSHILFTEPEYLLAEDPRISDRATYHAIWEAVSSGAATPTQIGGLVGMDAKSLTYHLNIMKAAAFIRYEQDLLLQRKPLITVADPIVRVHDLIVRPNLVDFEMREGRAAWERSRETFSSKVLGPHFEDLARQWTLRYGREQGLDDIGQVGTTTVACREHRGHEVDVVALGRTSRARDKSARITLLGEAKATNKPRTAADLRRLEHIRDLLCAQGWDADEAVLTLYVRNEPAPELREAAQGGRGLVVGMRDLYGTGSMS</sequence>
<dbReference type="EMBL" id="VMNX01000066">
    <property type="protein sequence ID" value="MPY50568.1"/>
    <property type="molecule type" value="Genomic_DNA"/>
</dbReference>
<keyword evidence="3" id="KW-1185">Reference proteome</keyword>
<comment type="caution">
    <text evidence="2">The sequence shown here is derived from an EMBL/GenBank/DDBJ whole genome shotgun (WGS) entry which is preliminary data.</text>
</comment>